<evidence type="ECO:0000313" key="2">
    <source>
        <dbReference type="EMBL" id="CAF9939646.1"/>
    </source>
</evidence>
<feature type="compositionally biased region" description="Acidic residues" evidence="1">
    <location>
        <begin position="40"/>
        <end position="50"/>
    </location>
</feature>
<evidence type="ECO:0000256" key="1">
    <source>
        <dbReference type="SAM" id="MobiDB-lite"/>
    </source>
</evidence>
<reference evidence="2" key="1">
    <citation type="submission" date="2021-03" db="EMBL/GenBank/DDBJ databases">
        <authorList>
            <person name="Tagirdzhanova G."/>
        </authorList>
    </citation>
    <scope>NUCLEOTIDE SEQUENCE</scope>
</reference>
<dbReference type="EMBL" id="CAJPDT010000121">
    <property type="protein sequence ID" value="CAF9939646.1"/>
    <property type="molecule type" value="Genomic_DNA"/>
</dbReference>
<proteinExistence type="predicted"/>
<gene>
    <name evidence="2" type="ORF">IMSHALPRED_001582</name>
</gene>
<accession>A0A8H3PER2</accession>
<feature type="compositionally biased region" description="Acidic residues" evidence="1">
    <location>
        <begin position="71"/>
        <end position="94"/>
    </location>
</feature>
<dbReference type="Proteomes" id="UP000664534">
    <property type="component" value="Unassembled WGS sequence"/>
</dbReference>
<organism evidence="2 3">
    <name type="scientific">Imshaugia aleurites</name>
    <dbReference type="NCBI Taxonomy" id="172621"/>
    <lineage>
        <taxon>Eukaryota</taxon>
        <taxon>Fungi</taxon>
        <taxon>Dikarya</taxon>
        <taxon>Ascomycota</taxon>
        <taxon>Pezizomycotina</taxon>
        <taxon>Lecanoromycetes</taxon>
        <taxon>OSLEUM clade</taxon>
        <taxon>Lecanoromycetidae</taxon>
        <taxon>Lecanorales</taxon>
        <taxon>Lecanorineae</taxon>
        <taxon>Parmeliaceae</taxon>
        <taxon>Imshaugia</taxon>
    </lineage>
</organism>
<name>A0A8H3PER2_9LECA</name>
<protein>
    <submittedName>
        <fullName evidence="2">Uncharacterized protein</fullName>
    </submittedName>
</protein>
<comment type="caution">
    <text evidence="2">The sequence shown here is derived from an EMBL/GenBank/DDBJ whole genome shotgun (WGS) entry which is preliminary data.</text>
</comment>
<keyword evidence="3" id="KW-1185">Reference proteome</keyword>
<sequence>MHDGSGNACPMCMTVFFPVHLHDYDDEASDEEGGDRSDFDDSNSDDDGVDDESRNDDSNEDGGDDGGNGDNDGDGEDGSDNGDSDGEDDNDDPSDGIAMTVAATKGGWHLPPPPLVHVKIRKGSRVTKKGSAIGHYPRANKLKTAESANERLQATGSPPMSHSQVHLPPADLEFKVEVLASV</sequence>
<feature type="region of interest" description="Disordered" evidence="1">
    <location>
        <begin position="25"/>
        <end position="114"/>
    </location>
</feature>
<dbReference type="AlphaFoldDB" id="A0A8H3PER2"/>
<evidence type="ECO:0000313" key="3">
    <source>
        <dbReference type="Proteomes" id="UP000664534"/>
    </source>
</evidence>